<dbReference type="Gene3D" id="3.40.50.300">
    <property type="entry name" value="P-loop containing nucleotide triphosphate hydrolases"/>
    <property type="match status" value="3"/>
</dbReference>
<reference evidence="8" key="2">
    <citation type="journal article" date="2014" name="Nat. Commun.">
        <title>The cavefish genome reveals candidate genes for eye loss.</title>
        <authorList>
            <person name="McGaugh S.E."/>
            <person name="Gross J.B."/>
            <person name="Aken B."/>
            <person name="Blin M."/>
            <person name="Borowsky R."/>
            <person name="Chalopin D."/>
            <person name="Hinaux H."/>
            <person name="Jeffery W.R."/>
            <person name="Keene A."/>
            <person name="Ma L."/>
            <person name="Minx P."/>
            <person name="Murphy D."/>
            <person name="O'Quin K.E."/>
            <person name="Retaux S."/>
            <person name="Rohner N."/>
            <person name="Searle S.M."/>
            <person name="Stahl B.A."/>
            <person name="Tabin C."/>
            <person name="Volff J.N."/>
            <person name="Yoshizawa M."/>
            <person name="Warren W.C."/>
        </authorList>
    </citation>
    <scope>NUCLEOTIDE SEQUENCE [LARGE SCALE GENOMIC DNA]</scope>
    <source>
        <strain evidence="8">female</strain>
    </source>
</reference>
<name>A0A3B1IKU0_ASTMX</name>
<dbReference type="Ensembl" id="ENSAMXT00000040597.1">
    <property type="protein sequence ID" value="ENSAMXP00000030165.1"/>
    <property type="gene ID" value="ENSAMXG00000043838.1"/>
</dbReference>
<keyword evidence="4" id="KW-0175">Coiled coil</keyword>
<feature type="compositionally biased region" description="Basic and acidic residues" evidence="5">
    <location>
        <begin position="1"/>
        <end position="18"/>
    </location>
</feature>
<protein>
    <recommendedName>
        <fullName evidence="6">AIG1-type G domain-containing protein</fullName>
    </recommendedName>
</protein>
<reference evidence="8" key="1">
    <citation type="submission" date="2013-03" db="EMBL/GenBank/DDBJ databases">
        <authorList>
            <person name="Jeffery W."/>
            <person name="Warren W."/>
            <person name="Wilson R.K."/>
        </authorList>
    </citation>
    <scope>NUCLEOTIDE SEQUENCE</scope>
    <source>
        <strain evidence="8">female</strain>
    </source>
</reference>
<dbReference type="AlphaFoldDB" id="A0A3B1IKU0"/>
<evidence type="ECO:0000256" key="5">
    <source>
        <dbReference type="SAM" id="MobiDB-lite"/>
    </source>
</evidence>
<feature type="region of interest" description="Disordered" evidence="5">
    <location>
        <begin position="744"/>
        <end position="795"/>
    </location>
</feature>
<dbReference type="InParanoid" id="A0A3B1IKU0"/>
<dbReference type="CDD" id="cd01852">
    <property type="entry name" value="AIG1"/>
    <property type="match status" value="1"/>
</dbReference>
<dbReference type="GeneTree" id="ENSGT01120000271858"/>
<evidence type="ECO:0000256" key="3">
    <source>
        <dbReference type="ARBA" id="ARBA00023134"/>
    </source>
</evidence>
<dbReference type="FunCoup" id="A0A3B1IKU0">
    <property type="interactions" value="21"/>
</dbReference>
<feature type="coiled-coil region" evidence="4">
    <location>
        <begin position="473"/>
        <end position="500"/>
    </location>
</feature>
<comment type="similarity">
    <text evidence="1">Belongs to the TRAFAC class TrmE-Era-EngA-EngB-Septin-like GTPase superfamily. AIG1/Toc34/Toc159-like paraseptin GTPase family. IAN subfamily.</text>
</comment>
<dbReference type="Bgee" id="ENSAMXG00000043838">
    <property type="expression patterns" value="Expressed in zone of skin and 5 other cell types or tissues"/>
</dbReference>
<dbReference type="PANTHER" id="PTHR10903">
    <property type="entry name" value="GTPASE, IMAP FAMILY MEMBER-RELATED"/>
    <property type="match status" value="1"/>
</dbReference>
<dbReference type="Proteomes" id="UP000018467">
    <property type="component" value="Unassembled WGS sequence"/>
</dbReference>
<evidence type="ECO:0000259" key="6">
    <source>
        <dbReference type="PROSITE" id="PS51720"/>
    </source>
</evidence>
<reference evidence="7" key="4">
    <citation type="submission" date="2025-09" db="UniProtKB">
        <authorList>
            <consortium name="Ensembl"/>
        </authorList>
    </citation>
    <scope>IDENTIFICATION</scope>
</reference>
<evidence type="ECO:0000313" key="8">
    <source>
        <dbReference type="Proteomes" id="UP000018467"/>
    </source>
</evidence>
<dbReference type="PROSITE" id="PS51720">
    <property type="entry name" value="G_AIG1"/>
    <property type="match status" value="2"/>
</dbReference>
<dbReference type="FunFam" id="3.40.50.300:FF:000366">
    <property type="entry name" value="GTPase, IMAP family member 2"/>
    <property type="match status" value="1"/>
</dbReference>
<keyword evidence="2" id="KW-0547">Nucleotide-binding</keyword>
<proteinExistence type="inferred from homology"/>
<dbReference type="SUPFAM" id="SSF52540">
    <property type="entry name" value="P-loop containing nucleoside triphosphate hydrolases"/>
    <property type="match status" value="2"/>
</dbReference>
<feature type="domain" description="AIG1-type G" evidence="6">
    <location>
        <begin position="505"/>
        <end position="706"/>
    </location>
</feature>
<accession>A0A3B1IKU0</accession>
<feature type="region of interest" description="Disordered" evidence="5">
    <location>
        <begin position="809"/>
        <end position="880"/>
    </location>
</feature>
<feature type="region of interest" description="Disordered" evidence="5">
    <location>
        <begin position="1"/>
        <end position="35"/>
    </location>
</feature>
<reference evidence="7" key="3">
    <citation type="submission" date="2025-08" db="UniProtKB">
        <authorList>
            <consortium name="Ensembl"/>
        </authorList>
    </citation>
    <scope>IDENTIFICATION</scope>
</reference>
<dbReference type="PANTHER" id="PTHR10903:SF188">
    <property type="entry name" value="GTPASE IMAP FAMILY MEMBER 2-LIKE-RELATED"/>
    <property type="match status" value="1"/>
</dbReference>
<evidence type="ECO:0000256" key="2">
    <source>
        <dbReference type="ARBA" id="ARBA00022741"/>
    </source>
</evidence>
<dbReference type="InterPro" id="IPR027417">
    <property type="entry name" value="P-loop_NTPase"/>
</dbReference>
<dbReference type="Pfam" id="PF04548">
    <property type="entry name" value="AIG1"/>
    <property type="match status" value="3"/>
</dbReference>
<evidence type="ECO:0000256" key="1">
    <source>
        <dbReference type="ARBA" id="ARBA00008535"/>
    </source>
</evidence>
<dbReference type="STRING" id="7994.ENSAMXP00000030165"/>
<organism evidence="7 8">
    <name type="scientific">Astyanax mexicanus</name>
    <name type="common">Blind cave fish</name>
    <name type="synonym">Astyanax fasciatus mexicanus</name>
    <dbReference type="NCBI Taxonomy" id="7994"/>
    <lineage>
        <taxon>Eukaryota</taxon>
        <taxon>Metazoa</taxon>
        <taxon>Chordata</taxon>
        <taxon>Craniata</taxon>
        <taxon>Vertebrata</taxon>
        <taxon>Euteleostomi</taxon>
        <taxon>Actinopterygii</taxon>
        <taxon>Neopterygii</taxon>
        <taxon>Teleostei</taxon>
        <taxon>Ostariophysi</taxon>
        <taxon>Characiformes</taxon>
        <taxon>Characoidei</taxon>
        <taxon>Acestrorhamphidae</taxon>
        <taxon>Acestrorhamphinae</taxon>
        <taxon>Astyanax</taxon>
    </lineage>
</organism>
<sequence>MSAEETVPKGKHSLEADRPNMSAEETDPNRRHDADCPNMCEELRIILLGKKSSDISRVGNSFLGREAFNTEAPPPSVEHHSERASGTVEGRYITIINTPHLFDPPLRVNKLNDKLRESVTLCSPGPHVIVLVLQPDDFTETDRHRLDHILRSLSDEDQKHTLVLTTKKTERGTSVDPVQENISWTPATKCSNRHLEWSEWSCVAFLERIEKIVEETGGSLNCEMFEDAIEQKEELDNHDQTEEALNMEISEQDERIQTRHQAHNKQYEEAQTKQKPETIMTIITKNYNKIVNFVSKPLTALPKTWNLVLCGREAETKASVSKLLVEKKIEVCGRLISLVELPALYSSQLSEEEVMQETLRCVSLCDPGVHAFLLVLPEGRLTDEDKGELEKIQNIFGTELKSLSLVLIAQPLQNKELDESVKKMINSFGGRYIFFNIKTDAANLMTCLKKLFRDNGDCHYTMAKFVDAQVETQLKYKRKIETLLKEIKDLQTRNKDQQEDLFRNHDTLRIVLLGKTGVGKSATGNTILGNEVFKEDFGESVTIVCQKETAEVNGRQITVIDTPGLFDTNVNNEEITKEITKCISMAAPGPHVFLLVLSAGQRFTQEEQDTVKMIQNTFGEKSKMYTIVLFTRGDALNGKPIEKYIKKSGTKLQRYLLEFGNRYHVFNNKYNNTNTTQVTALLEKIDSMVKVNGGSCYTNEMFQQVEKALQQEQERILKERKEEIEREKEELRDKHEAELEKLRKQMQEQKEEQEKADRRKEDEFKERALQIKKEMTERELIQREDFKKRREENEKQMKEWIVQINREREETRKQWEKQREDDERRRNQEEEQRRKAEEDWKKQQSEEKENIERERRLIQKEKENQQNLQKEYERKKQEEEKRIRELEEKIKHAEESKKKELQEQLLAQQREWERIKDEEKRREEQQRCWEKKKASIEEWNLQQIRKLKNYEWEKQKEKTEREIKEKERKETEEKEKKRIETEANEKLRKMEEKMKAEREKEEEEKRKRDEQFQKELKDQLQKQQDMFEREKELKEQKRINEEKINIDFLKETHKKEMNELKTQTELAARKKAEADFNAQLDEKVKEAKEKGFEEGFEQAEADRTRPGRAVDRFVNYVCGSKNKENGKKDN</sequence>
<feature type="region of interest" description="Disordered" evidence="5">
    <location>
        <begin position="954"/>
        <end position="1035"/>
    </location>
</feature>
<dbReference type="GO" id="GO:0005525">
    <property type="term" value="F:GTP binding"/>
    <property type="evidence" value="ECO:0007669"/>
    <property type="project" value="UniProtKB-KW"/>
</dbReference>
<evidence type="ECO:0000313" key="7">
    <source>
        <dbReference type="Ensembl" id="ENSAMXP00000030165.1"/>
    </source>
</evidence>
<dbReference type="InterPro" id="IPR006703">
    <property type="entry name" value="G_AIG1"/>
</dbReference>
<evidence type="ECO:0000256" key="4">
    <source>
        <dbReference type="SAM" id="Coils"/>
    </source>
</evidence>
<keyword evidence="3" id="KW-0342">GTP-binding</keyword>
<feature type="domain" description="AIG1-type G" evidence="6">
    <location>
        <begin position="40"/>
        <end position="271"/>
    </location>
</feature>
<keyword evidence="8" id="KW-1185">Reference proteome</keyword>
<dbReference type="InterPro" id="IPR045058">
    <property type="entry name" value="GIMA/IAN/Toc"/>
</dbReference>